<dbReference type="AlphaFoldDB" id="A0A8J7CCY3"/>
<accession>A0A8J7CCY3</accession>
<keyword evidence="1" id="KW-0175">Coiled coil</keyword>
<dbReference type="EMBL" id="JACZHT010000001">
    <property type="protein sequence ID" value="MBE1236349.1"/>
    <property type="molecule type" value="Genomic_DNA"/>
</dbReference>
<name>A0A8J7CCY3_9PROT</name>
<organism evidence="2 3">
    <name type="scientific">Phaeovibrio sulfidiphilus</name>
    <dbReference type="NCBI Taxonomy" id="1220600"/>
    <lineage>
        <taxon>Bacteria</taxon>
        <taxon>Pseudomonadati</taxon>
        <taxon>Pseudomonadota</taxon>
        <taxon>Alphaproteobacteria</taxon>
        <taxon>Rhodospirillales</taxon>
        <taxon>Rhodospirillaceae</taxon>
        <taxon>Phaeovibrio</taxon>
    </lineage>
</organism>
<keyword evidence="3" id="KW-1185">Reference proteome</keyword>
<feature type="coiled-coil region" evidence="1">
    <location>
        <begin position="329"/>
        <end position="374"/>
    </location>
</feature>
<evidence type="ECO:0000313" key="3">
    <source>
        <dbReference type="Proteomes" id="UP000631034"/>
    </source>
</evidence>
<dbReference type="Proteomes" id="UP000631034">
    <property type="component" value="Unassembled WGS sequence"/>
</dbReference>
<reference evidence="2" key="1">
    <citation type="submission" date="2020-10" db="EMBL/GenBank/DDBJ databases">
        <title>Genome sequence of the unusual species of purple photosynthetic bacteria, Phaeovibrio sulfidiphilus DSM 23193, type strain.</title>
        <authorList>
            <person name="Kyndt J.A."/>
            <person name="Meyer T.E."/>
        </authorList>
    </citation>
    <scope>NUCLEOTIDE SEQUENCE</scope>
    <source>
        <strain evidence="2">DSM 23193</strain>
    </source>
</reference>
<gene>
    <name evidence="2" type="ORF">IHV25_01605</name>
</gene>
<comment type="caution">
    <text evidence="2">The sequence shown here is derived from an EMBL/GenBank/DDBJ whole genome shotgun (WGS) entry which is preliminary data.</text>
</comment>
<dbReference type="RefSeq" id="WP_192533213.1">
    <property type="nucleotide sequence ID" value="NZ_JACZHT010000001.1"/>
</dbReference>
<protein>
    <submittedName>
        <fullName evidence="2">Uncharacterized protein</fullName>
    </submittedName>
</protein>
<evidence type="ECO:0000313" key="2">
    <source>
        <dbReference type="EMBL" id="MBE1236349.1"/>
    </source>
</evidence>
<sequence length="535" mass="59467">MSDALSHYSGRPSQGDHVHEVLRVAGFVPGKDPEAVSRAVIREVLKWAQKRSGGGRFPQEAWDGHSFDYQSPGRNARCEHFQSGDLDLWAIRSEDPDKKVAGRNWTTEVVVGYGWGDPVRFSARLLVGTSERDLEIEPHTPGLVRQIVDECGLVCDRPLAVAPTVCKSAEDTESLIEYLVDPNRKLPIFVVTLGAPGHSDHPTIVTATLGRAVLGIGAVYVLHPEATWRLTQRFGKYKSVFGGAARVYLPGFSDDADPRAHRLFLANSLETTDGGRSVAVWMQKMAARVSLLQASLGHDVLSFDDVRDIALQEKQKKLKSGDASADEQLEVCKEINALLREEVESLKSERDYYLEEYETERREVERLEAGVRARDSRIQILEDALTVRGGDPDKDIPLPESWSDFLGWCEENLEGRLVLASSARRGLRKPAFADVETAARCLLWLARDCRNQRISGGAGSINNIPIMDGIENANCGSDAYEFEWGGRKLSADWHIKKGGNTRDPSRCLRIYYCFDPKTQLIVVSDMPAHRRTGAT</sequence>
<evidence type="ECO:0000256" key="1">
    <source>
        <dbReference type="SAM" id="Coils"/>
    </source>
</evidence>
<proteinExistence type="predicted"/>